<keyword evidence="3" id="KW-0812">Transmembrane</keyword>
<evidence type="ECO:0000256" key="1">
    <source>
        <dbReference type="PROSITE-ProRule" id="PRU00221"/>
    </source>
</evidence>
<feature type="transmembrane region" description="Helical" evidence="3">
    <location>
        <begin position="365"/>
        <end position="385"/>
    </location>
</feature>
<accession>D2QX29</accession>
<feature type="compositionally biased region" description="Polar residues" evidence="2">
    <location>
        <begin position="1009"/>
        <end position="1023"/>
    </location>
</feature>
<dbReference type="eggNOG" id="COG2319">
    <property type="taxonomic scope" value="Bacteria"/>
</dbReference>
<dbReference type="SMART" id="SM00320">
    <property type="entry name" value="WD40"/>
    <property type="match status" value="2"/>
</dbReference>
<sequence precursor="true">MPRFSLLQLLLLGSLVAIAFGVFTSSQRLRHADALQSIQLSPDGQVLLVGYQDRSIEAWSLTGARPQLIGSTSTKASFPGYFGNQSLALLSDTEALLIDLAPNNVSPLSSLGPVEIVAWNFRTGNRRVVLRSSDSIHTLSFARDAGILATIATNHSEVKLYNLEDQTLIDKWSEPSMIESLHISQSGRYVTVMNFVGEQSTYDISDLSKRQKQSLSQSGFCPPAITDNGQIFHSVRQREDQLFRTLLQQPASSPGTFTTQELPAAEELICLAANSDGTKLAVKTSDALELWQFDSETAAQPSRRIPLKVSKRRFDPLALTYFFQDQLAISADGNVVASLDFPTGLTIWKDAEFQQPLQIGSRQRLLLIAIYWGAIVAWSVAWGIVQRTTPAAKKSSEQLPGAGVSPYRVFYVGLLVKILQHYRWICVAWIGGAIVLYFMNPSTAERHWYLIGGLAPAYLYLFVQAVRWVNRRIYGPHWDFEKLLQQSTKTKGVSTPLLPSVTLWETQPTDRRNTLPPLLTALTQRVSMLLGRPITIQKPWLLGVIPRQQQYSTIFARNLTYQVLVSKPPNHSFTFVCDELTQRHLSETTPHLVSGFSALLVSQEGLDRSAPWLTVGISSVFQKPLIEGMLDHAARRMQRLLELRGEDVYLVASQMSIDELTRSVLAYDQRDNFWNVQIFSSFVITFTQAMLANDPTAARWQHLLKLAELKSPHDSLQDLATALGTTTEALLHEWRAWLERTAPPNPTFAAPASHQHLLARIYPQIRDRRTPADVKIDIVRHLGIQPYWEVGGVLVELLEDRRLSFREEVLEALAFVSGEKLGDDTAAWKAWWETTCKAHVISAALIVDTVAKDADATPVESVPDELPAASHHRDESCSTSAPQVTASSPPRDAATETKLKFPLGLVQVWILQMVGGILSVGMFVTMTMSLGTFIYPMFYGSLIIGMWGIVNAASRSVLQCRRIAYFQMLLLLSCDPINFFLGLISLGILNLRVVDEYLREVQQRETEQAEPTTENALVARSSS</sequence>
<dbReference type="HOGENOM" id="CLU_295577_0_0_0"/>
<keyword evidence="3" id="KW-0472">Membrane</keyword>
<evidence type="ECO:0000313" key="4">
    <source>
        <dbReference type="EMBL" id="ADB17869.1"/>
    </source>
</evidence>
<dbReference type="SUPFAM" id="SSF82171">
    <property type="entry name" value="DPP6 N-terminal domain-like"/>
    <property type="match status" value="1"/>
</dbReference>
<feature type="compositionally biased region" description="Polar residues" evidence="2">
    <location>
        <begin position="877"/>
        <end position="888"/>
    </location>
</feature>
<feature type="transmembrane region" description="Helical" evidence="3">
    <location>
        <begin position="933"/>
        <end position="953"/>
    </location>
</feature>
<dbReference type="STRING" id="530564.Psta_3205"/>
<keyword evidence="5" id="KW-1185">Reference proteome</keyword>
<feature type="region of interest" description="Disordered" evidence="2">
    <location>
        <begin position="861"/>
        <end position="891"/>
    </location>
</feature>
<feature type="region of interest" description="Disordered" evidence="2">
    <location>
        <begin position="1004"/>
        <end position="1023"/>
    </location>
</feature>
<protein>
    <submittedName>
        <fullName evidence="4">WD-40 repeat protein</fullName>
    </submittedName>
</protein>
<reference evidence="4 5" key="1">
    <citation type="journal article" date="2009" name="Stand. Genomic Sci.">
        <title>Complete genome sequence of Pirellula staleyi type strain (ATCC 27377).</title>
        <authorList>
            <person name="Clum A."/>
            <person name="Tindall B.J."/>
            <person name="Sikorski J."/>
            <person name="Ivanova N."/>
            <person name="Mavrommatis K."/>
            <person name="Lucas S."/>
            <person name="Glavina del Rio T."/>
            <person name="Nolan M."/>
            <person name="Chen F."/>
            <person name="Tice H."/>
            <person name="Pitluck S."/>
            <person name="Cheng J.F."/>
            <person name="Chertkov O."/>
            <person name="Brettin T."/>
            <person name="Han C."/>
            <person name="Detter J.C."/>
            <person name="Kuske C."/>
            <person name="Bruce D."/>
            <person name="Goodwin L."/>
            <person name="Ovchinikova G."/>
            <person name="Pati A."/>
            <person name="Mikhailova N."/>
            <person name="Chen A."/>
            <person name="Palaniappan K."/>
            <person name="Land M."/>
            <person name="Hauser L."/>
            <person name="Chang Y.J."/>
            <person name="Jeffries C.D."/>
            <person name="Chain P."/>
            <person name="Rohde M."/>
            <person name="Goker M."/>
            <person name="Bristow J."/>
            <person name="Eisen J.A."/>
            <person name="Markowitz V."/>
            <person name="Hugenholtz P."/>
            <person name="Kyrpides N.C."/>
            <person name="Klenk H.P."/>
            <person name="Lapidus A."/>
        </authorList>
    </citation>
    <scope>NUCLEOTIDE SEQUENCE [LARGE SCALE GENOMIC DNA]</scope>
    <source>
        <strain evidence="5">ATCC 27377 / DSM 6068 / ICPB 4128</strain>
    </source>
</reference>
<feature type="transmembrane region" description="Helical" evidence="3">
    <location>
        <begin position="422"/>
        <end position="440"/>
    </location>
</feature>
<evidence type="ECO:0000256" key="2">
    <source>
        <dbReference type="SAM" id="MobiDB-lite"/>
    </source>
</evidence>
<dbReference type="PROSITE" id="PS50294">
    <property type="entry name" value="WD_REPEATS_REGION"/>
    <property type="match status" value="1"/>
</dbReference>
<feature type="repeat" description="WD" evidence="1">
    <location>
        <begin position="28"/>
        <end position="61"/>
    </location>
</feature>
<gene>
    <name evidence="4" type="ordered locus">Psta_3205</name>
</gene>
<organism evidence="4 5">
    <name type="scientific">Pirellula staleyi (strain ATCC 27377 / DSM 6068 / ICPB 4128)</name>
    <name type="common">Pirella staleyi</name>
    <dbReference type="NCBI Taxonomy" id="530564"/>
    <lineage>
        <taxon>Bacteria</taxon>
        <taxon>Pseudomonadati</taxon>
        <taxon>Planctomycetota</taxon>
        <taxon>Planctomycetia</taxon>
        <taxon>Pirellulales</taxon>
        <taxon>Pirellulaceae</taxon>
        <taxon>Pirellula</taxon>
    </lineage>
</organism>
<dbReference type="Gene3D" id="2.130.10.10">
    <property type="entry name" value="YVTN repeat-like/Quinoprotein amine dehydrogenase"/>
    <property type="match status" value="1"/>
</dbReference>
<name>D2QX29_PIRSD</name>
<keyword evidence="3" id="KW-1133">Transmembrane helix</keyword>
<dbReference type="Proteomes" id="UP000001887">
    <property type="component" value="Chromosome"/>
</dbReference>
<keyword evidence="1" id="KW-0853">WD repeat</keyword>
<dbReference type="EMBL" id="CP001848">
    <property type="protein sequence ID" value="ADB17869.1"/>
    <property type="molecule type" value="Genomic_DNA"/>
</dbReference>
<feature type="transmembrane region" description="Helical" evidence="3">
    <location>
        <begin position="908"/>
        <end position="927"/>
    </location>
</feature>
<proteinExistence type="predicted"/>
<dbReference type="InterPro" id="IPR015943">
    <property type="entry name" value="WD40/YVTN_repeat-like_dom_sf"/>
</dbReference>
<dbReference type="AlphaFoldDB" id="D2QX29"/>
<dbReference type="PROSITE" id="PS50082">
    <property type="entry name" value="WD_REPEATS_2"/>
    <property type="match status" value="1"/>
</dbReference>
<evidence type="ECO:0000313" key="5">
    <source>
        <dbReference type="Proteomes" id="UP000001887"/>
    </source>
</evidence>
<dbReference type="InterPro" id="IPR001680">
    <property type="entry name" value="WD40_rpt"/>
</dbReference>
<feature type="transmembrane region" description="Helical" evidence="3">
    <location>
        <begin position="446"/>
        <end position="463"/>
    </location>
</feature>
<feature type="transmembrane region" description="Helical" evidence="3">
    <location>
        <begin position="965"/>
        <end position="989"/>
    </location>
</feature>
<dbReference type="KEGG" id="psl:Psta_3205"/>
<evidence type="ECO:0000256" key="3">
    <source>
        <dbReference type="SAM" id="Phobius"/>
    </source>
</evidence>